<reference evidence="1 2" key="1">
    <citation type="submission" date="2016-10" db="EMBL/GenBank/DDBJ databases">
        <authorList>
            <person name="de Groot N.N."/>
        </authorList>
    </citation>
    <scope>NUCLEOTIDE SEQUENCE [LARGE SCALE GENOMIC DNA]</scope>
    <source>
        <strain evidence="1 2">DSM 26915</strain>
    </source>
</reference>
<accession>A0A1H5W404</accession>
<dbReference type="AlphaFoldDB" id="A0A1H5W404"/>
<organism evidence="1 2">
    <name type="scientific">Thalassococcus halodurans</name>
    <dbReference type="NCBI Taxonomy" id="373675"/>
    <lineage>
        <taxon>Bacteria</taxon>
        <taxon>Pseudomonadati</taxon>
        <taxon>Pseudomonadota</taxon>
        <taxon>Alphaproteobacteria</taxon>
        <taxon>Rhodobacterales</taxon>
        <taxon>Roseobacteraceae</taxon>
        <taxon>Thalassococcus</taxon>
    </lineage>
</organism>
<name>A0A1H5W404_9RHOB</name>
<evidence type="ECO:0000313" key="2">
    <source>
        <dbReference type="Proteomes" id="UP000236752"/>
    </source>
</evidence>
<gene>
    <name evidence="1" type="ORF">SAMN04488045_1281</name>
</gene>
<sequence>MAVSKAKLQQLLQSDQDLSHMSLATRIVVGRLRIEVQNSPRALGAKTDELYAFAAENEYAASELTTI</sequence>
<proteinExistence type="predicted"/>
<dbReference type="EMBL" id="FNUZ01000002">
    <property type="protein sequence ID" value="SEF93537.1"/>
    <property type="molecule type" value="Genomic_DNA"/>
</dbReference>
<evidence type="ECO:0000313" key="1">
    <source>
        <dbReference type="EMBL" id="SEF93537.1"/>
    </source>
</evidence>
<dbReference type="Proteomes" id="UP000236752">
    <property type="component" value="Unassembled WGS sequence"/>
</dbReference>
<keyword evidence="2" id="KW-1185">Reference proteome</keyword>
<protein>
    <submittedName>
        <fullName evidence="1">Uncharacterized protein</fullName>
    </submittedName>
</protein>